<gene>
    <name evidence="3" type="ORF">DPQ33_17305</name>
</gene>
<dbReference type="PANTHER" id="PTHR30349:SF82">
    <property type="entry name" value="INTEGRASE_RECOMBINASE YOEC-RELATED"/>
    <property type="match status" value="1"/>
</dbReference>
<dbReference type="AlphaFoldDB" id="A0A7M3MAV7"/>
<dbReference type="PROSITE" id="PS51898">
    <property type="entry name" value="TYR_RECOMBINASE"/>
    <property type="match status" value="1"/>
</dbReference>
<comment type="caution">
    <text evidence="3">The sequence shown here is derived from an EMBL/GenBank/DDBJ whole genome shotgun (WGS) entry which is preliminary data.</text>
</comment>
<dbReference type="InterPro" id="IPR050090">
    <property type="entry name" value="Tyrosine_recombinase_XerCD"/>
</dbReference>
<evidence type="ECO:0000313" key="4">
    <source>
        <dbReference type="Proteomes" id="UP000448292"/>
    </source>
</evidence>
<dbReference type="EMBL" id="QMIE01000023">
    <property type="protein sequence ID" value="TVM14539.1"/>
    <property type="molecule type" value="Genomic_DNA"/>
</dbReference>
<evidence type="ECO:0000259" key="2">
    <source>
        <dbReference type="PROSITE" id="PS51898"/>
    </source>
</evidence>
<proteinExistence type="predicted"/>
<dbReference type="InterPro" id="IPR002104">
    <property type="entry name" value="Integrase_catalytic"/>
</dbReference>
<dbReference type="GO" id="GO:0006310">
    <property type="term" value="P:DNA recombination"/>
    <property type="evidence" value="ECO:0007669"/>
    <property type="project" value="UniProtKB-KW"/>
</dbReference>
<name>A0A7M3MAV7_9BACT</name>
<organism evidence="3 4">
    <name type="scientific">Oceanidesulfovibrio indonesiensis</name>
    <dbReference type="NCBI Taxonomy" id="54767"/>
    <lineage>
        <taxon>Bacteria</taxon>
        <taxon>Pseudomonadati</taxon>
        <taxon>Thermodesulfobacteriota</taxon>
        <taxon>Desulfovibrionia</taxon>
        <taxon>Desulfovibrionales</taxon>
        <taxon>Desulfovibrionaceae</taxon>
        <taxon>Oceanidesulfovibrio</taxon>
    </lineage>
</organism>
<dbReference type="SUPFAM" id="SSF56349">
    <property type="entry name" value="DNA breaking-rejoining enzymes"/>
    <property type="match status" value="1"/>
</dbReference>
<dbReference type="RefSeq" id="WP_144304483.1">
    <property type="nucleotide sequence ID" value="NZ_QMIE01000023.1"/>
</dbReference>
<dbReference type="PANTHER" id="PTHR30349">
    <property type="entry name" value="PHAGE INTEGRASE-RELATED"/>
    <property type="match status" value="1"/>
</dbReference>
<dbReference type="InterPro" id="IPR011010">
    <property type="entry name" value="DNA_brk_join_enz"/>
</dbReference>
<reference evidence="3 4" key="1">
    <citation type="submission" date="2018-06" db="EMBL/GenBank/DDBJ databases">
        <title>Complete genome of Desulfovibrio indonesiensis P37SLT.</title>
        <authorList>
            <person name="Crispim J.S."/>
            <person name="Vidigal P.M.P."/>
            <person name="Silva L.C.F."/>
            <person name="Laguardia C.N."/>
            <person name="Araujo L.C."/>
            <person name="Dias R.S."/>
            <person name="Sousa M.P."/>
            <person name="Paula S.O."/>
            <person name="Silva C."/>
        </authorList>
    </citation>
    <scope>NUCLEOTIDE SEQUENCE [LARGE SCALE GENOMIC DNA]</scope>
    <source>
        <strain evidence="3 4">P37SLT</strain>
    </source>
</reference>
<sequence>MKVDPIISLKDVKSIKKLLVESPRDRLLFVMGINTGLRVQDLLALKVSDLMYRKVGDRVTIRERKTNKENVFIVNKEIKQALDAHLQTADHKEEHYLFKSRKGFNAPLSTYAVTKMVKRWCAAVNLKGNYGAHTLRKTWTYHQRKTFGVSWEVLAKRLNHSSPAVTRAYLGIQEEEIETVLLENWL</sequence>
<dbReference type="GO" id="GO:0003677">
    <property type="term" value="F:DNA binding"/>
    <property type="evidence" value="ECO:0007669"/>
    <property type="project" value="InterPro"/>
</dbReference>
<dbReference type="InterPro" id="IPR013762">
    <property type="entry name" value="Integrase-like_cat_sf"/>
</dbReference>
<protein>
    <submittedName>
        <fullName evidence="3">Site-specific integrase</fullName>
    </submittedName>
</protein>
<evidence type="ECO:0000256" key="1">
    <source>
        <dbReference type="ARBA" id="ARBA00023172"/>
    </source>
</evidence>
<accession>A0A7M3MAV7</accession>
<dbReference type="GO" id="GO:0015074">
    <property type="term" value="P:DNA integration"/>
    <property type="evidence" value="ECO:0007669"/>
    <property type="project" value="InterPro"/>
</dbReference>
<dbReference type="Gene3D" id="1.10.443.10">
    <property type="entry name" value="Intergrase catalytic core"/>
    <property type="match status" value="1"/>
</dbReference>
<feature type="domain" description="Tyr recombinase" evidence="2">
    <location>
        <begin position="2"/>
        <end position="182"/>
    </location>
</feature>
<evidence type="ECO:0000313" key="3">
    <source>
        <dbReference type="EMBL" id="TVM14539.1"/>
    </source>
</evidence>
<keyword evidence="1" id="KW-0233">DNA recombination</keyword>
<keyword evidence="4" id="KW-1185">Reference proteome</keyword>
<dbReference type="Pfam" id="PF00589">
    <property type="entry name" value="Phage_integrase"/>
    <property type="match status" value="1"/>
</dbReference>
<dbReference type="OrthoDB" id="9788852at2"/>
<dbReference type="Proteomes" id="UP000448292">
    <property type="component" value="Unassembled WGS sequence"/>
</dbReference>